<protein>
    <submittedName>
        <fullName evidence="2">Uncharacterized protein</fullName>
    </submittedName>
</protein>
<reference evidence="2" key="1">
    <citation type="submission" date="2021-12" db="EMBL/GenBank/DDBJ databases">
        <authorList>
            <person name="King R."/>
        </authorList>
    </citation>
    <scope>NUCLEOTIDE SEQUENCE</scope>
</reference>
<evidence type="ECO:0000256" key="1">
    <source>
        <dbReference type="SAM" id="SignalP"/>
    </source>
</evidence>
<gene>
    <name evidence="2" type="ORF">BEMITA_LOCUS3186</name>
</gene>
<keyword evidence="1" id="KW-0732">Signal</keyword>
<proteinExistence type="predicted"/>
<evidence type="ECO:0000313" key="2">
    <source>
        <dbReference type="EMBL" id="CAH0383770.1"/>
    </source>
</evidence>
<dbReference type="EMBL" id="OU963871">
    <property type="protein sequence ID" value="CAH0383770.1"/>
    <property type="molecule type" value="Genomic_DNA"/>
</dbReference>
<organism evidence="2 3">
    <name type="scientific">Bemisia tabaci</name>
    <name type="common">Sweetpotato whitefly</name>
    <name type="synonym">Aleurodes tabaci</name>
    <dbReference type="NCBI Taxonomy" id="7038"/>
    <lineage>
        <taxon>Eukaryota</taxon>
        <taxon>Metazoa</taxon>
        <taxon>Ecdysozoa</taxon>
        <taxon>Arthropoda</taxon>
        <taxon>Hexapoda</taxon>
        <taxon>Insecta</taxon>
        <taxon>Pterygota</taxon>
        <taxon>Neoptera</taxon>
        <taxon>Paraneoptera</taxon>
        <taxon>Hemiptera</taxon>
        <taxon>Sternorrhyncha</taxon>
        <taxon>Aleyrodoidea</taxon>
        <taxon>Aleyrodidae</taxon>
        <taxon>Aleyrodinae</taxon>
        <taxon>Bemisia</taxon>
    </lineage>
</organism>
<feature type="signal peptide" evidence="1">
    <location>
        <begin position="1"/>
        <end position="22"/>
    </location>
</feature>
<dbReference type="Proteomes" id="UP001152759">
    <property type="component" value="Chromosome 10"/>
</dbReference>
<evidence type="ECO:0000313" key="3">
    <source>
        <dbReference type="Proteomes" id="UP001152759"/>
    </source>
</evidence>
<feature type="chain" id="PRO_5040163042" evidence="1">
    <location>
        <begin position="23"/>
        <end position="207"/>
    </location>
</feature>
<dbReference type="AlphaFoldDB" id="A0A9P0A4C9"/>
<name>A0A9P0A4C9_BEMTA</name>
<sequence>MATKKSVTISLLLLVSASFVSATETQNSLMDQIKDSLMKYTENLSAPAQDEYKATLEEHKTQNSIMDQINESLKEYTEKLSAPTQDEFKATLEEHKPQKSLMDQINESLKKYTEKLSAPAQDEYKTTLEGYKTKYDNFMAGIETRFGNFMDSVVAEGGHTDQLKELREKATNKIKLHTDQISSTQLNADDSVKESKRKAYYLSKTRH</sequence>
<keyword evidence="3" id="KW-1185">Reference proteome</keyword>
<accession>A0A9P0A4C9</accession>